<feature type="region of interest" description="Disordered" evidence="1">
    <location>
        <begin position="71"/>
        <end position="90"/>
    </location>
</feature>
<evidence type="ECO:0000313" key="3">
    <source>
        <dbReference type="Proteomes" id="UP000770717"/>
    </source>
</evidence>
<evidence type="ECO:0000256" key="1">
    <source>
        <dbReference type="SAM" id="MobiDB-lite"/>
    </source>
</evidence>
<dbReference type="EMBL" id="WNTK01000001">
    <property type="protein sequence ID" value="KAG9491727.1"/>
    <property type="molecule type" value="Genomic_DNA"/>
</dbReference>
<gene>
    <name evidence="2" type="ORF">GDO78_000307</name>
</gene>
<name>A0A8J6FPG7_ELECQ</name>
<keyword evidence="3" id="KW-1185">Reference proteome</keyword>
<sequence>MGLFRCCRGYVTKLPCPVHSRRSHQDDGCSPQVHLPKPLPCFCDISHSSLHFFSKNKGIKASCEGEITHSSPTDCPSTFGQSTLHQHSPV</sequence>
<organism evidence="2 3">
    <name type="scientific">Eleutherodactylus coqui</name>
    <name type="common">Puerto Rican coqui</name>
    <dbReference type="NCBI Taxonomy" id="57060"/>
    <lineage>
        <taxon>Eukaryota</taxon>
        <taxon>Metazoa</taxon>
        <taxon>Chordata</taxon>
        <taxon>Craniata</taxon>
        <taxon>Vertebrata</taxon>
        <taxon>Euteleostomi</taxon>
        <taxon>Amphibia</taxon>
        <taxon>Batrachia</taxon>
        <taxon>Anura</taxon>
        <taxon>Neobatrachia</taxon>
        <taxon>Hyloidea</taxon>
        <taxon>Eleutherodactylidae</taxon>
        <taxon>Eleutherodactylinae</taxon>
        <taxon>Eleutherodactylus</taxon>
        <taxon>Eleutherodactylus</taxon>
    </lineage>
</organism>
<dbReference type="Proteomes" id="UP000770717">
    <property type="component" value="Unassembled WGS sequence"/>
</dbReference>
<protein>
    <submittedName>
        <fullName evidence="2">Uncharacterized protein</fullName>
    </submittedName>
</protein>
<comment type="caution">
    <text evidence="2">The sequence shown here is derived from an EMBL/GenBank/DDBJ whole genome shotgun (WGS) entry which is preliminary data.</text>
</comment>
<accession>A0A8J6FPG7</accession>
<dbReference type="AlphaFoldDB" id="A0A8J6FPG7"/>
<proteinExistence type="predicted"/>
<evidence type="ECO:0000313" key="2">
    <source>
        <dbReference type="EMBL" id="KAG9491727.1"/>
    </source>
</evidence>
<reference evidence="2" key="1">
    <citation type="thesis" date="2020" institute="ProQuest LLC" country="789 East Eisenhower Parkway, Ann Arbor, MI, USA">
        <title>Comparative Genomics and Chromosome Evolution.</title>
        <authorList>
            <person name="Mudd A.B."/>
        </authorList>
    </citation>
    <scope>NUCLEOTIDE SEQUENCE</scope>
    <source>
        <strain evidence="2">HN-11 Male</strain>
        <tissue evidence="2">Kidney and liver</tissue>
    </source>
</reference>